<dbReference type="GO" id="GO:0000160">
    <property type="term" value="P:phosphorelay signal transduction system"/>
    <property type="evidence" value="ECO:0007669"/>
    <property type="project" value="InterPro"/>
</dbReference>
<organism evidence="3 4">
    <name type="scientific">Anaerovibrio slackiae</name>
    <dbReference type="NCBI Taxonomy" id="2652309"/>
    <lineage>
        <taxon>Bacteria</taxon>
        <taxon>Bacillati</taxon>
        <taxon>Bacillota</taxon>
        <taxon>Negativicutes</taxon>
        <taxon>Selenomonadales</taxon>
        <taxon>Selenomonadaceae</taxon>
        <taxon>Anaerovibrio</taxon>
    </lineage>
</organism>
<dbReference type="RefSeq" id="WP_154406106.1">
    <property type="nucleotide sequence ID" value="NZ_VUNR01000004.1"/>
</dbReference>
<keyword evidence="4" id="KW-1185">Reference proteome</keyword>
<reference evidence="3 4" key="1">
    <citation type="submission" date="2019-08" db="EMBL/GenBank/DDBJ databases">
        <title>In-depth cultivation of the pig gut microbiome towards novel bacterial diversity and tailored functional studies.</title>
        <authorList>
            <person name="Wylensek D."/>
            <person name="Hitch T.C.A."/>
            <person name="Clavel T."/>
        </authorList>
    </citation>
    <scope>NUCLEOTIDE SEQUENCE [LARGE SCALE GENOMIC DNA]</scope>
    <source>
        <strain evidence="3 4">WCA-693-APC-5D-A</strain>
    </source>
</reference>
<dbReference type="Gene3D" id="1.20.120.160">
    <property type="entry name" value="HPT domain"/>
    <property type="match status" value="1"/>
</dbReference>
<dbReference type="EMBL" id="VUNR01000004">
    <property type="protein sequence ID" value="MSU08002.1"/>
    <property type="molecule type" value="Genomic_DNA"/>
</dbReference>
<evidence type="ECO:0000256" key="1">
    <source>
        <dbReference type="PROSITE-ProRule" id="PRU00110"/>
    </source>
</evidence>
<dbReference type="InterPro" id="IPR036641">
    <property type="entry name" value="HPT_dom_sf"/>
</dbReference>
<dbReference type="GeneID" id="96777917"/>
<keyword evidence="1" id="KW-0597">Phosphoprotein</keyword>
<feature type="domain" description="HPt" evidence="2">
    <location>
        <begin position="21"/>
        <end position="114"/>
    </location>
</feature>
<dbReference type="AlphaFoldDB" id="A0A6I2UFY6"/>
<comment type="caution">
    <text evidence="3">The sequence shown here is derived from an EMBL/GenBank/DDBJ whole genome shotgun (WGS) entry which is preliminary data.</text>
</comment>
<accession>A0A6I2UFY6</accession>
<protein>
    <submittedName>
        <fullName evidence="3">Hpt domain-containing protein</fullName>
    </submittedName>
</protein>
<dbReference type="SUPFAM" id="SSF47226">
    <property type="entry name" value="Histidine-containing phosphotransfer domain, HPT domain"/>
    <property type="match status" value="1"/>
</dbReference>
<name>A0A6I2UFY6_9FIRM</name>
<evidence type="ECO:0000313" key="3">
    <source>
        <dbReference type="EMBL" id="MSU08002.1"/>
    </source>
</evidence>
<dbReference type="Proteomes" id="UP000433181">
    <property type="component" value="Unassembled WGS sequence"/>
</dbReference>
<dbReference type="PROSITE" id="PS50894">
    <property type="entry name" value="HPT"/>
    <property type="match status" value="1"/>
</dbReference>
<evidence type="ECO:0000259" key="2">
    <source>
        <dbReference type="PROSITE" id="PS50894"/>
    </source>
</evidence>
<dbReference type="Pfam" id="PF01627">
    <property type="entry name" value="Hpt"/>
    <property type="match status" value="1"/>
</dbReference>
<feature type="modified residue" description="Phosphohistidine" evidence="1">
    <location>
        <position position="60"/>
    </location>
</feature>
<evidence type="ECO:0000313" key="4">
    <source>
        <dbReference type="Proteomes" id="UP000433181"/>
    </source>
</evidence>
<gene>
    <name evidence="3" type="ORF">FYJ84_03225</name>
</gene>
<sequence length="114" mass="12725">MTIEEFYNAVGGSYASVKELFLTDERIRKYVLKFKTEGSYQKLMDAVASGEPKAAFEAAHAFKGVAGNIGLTRLFNAASDLTEQLRGSQEPADPQLVEKIREYYAEVQENILKL</sequence>
<dbReference type="InterPro" id="IPR008207">
    <property type="entry name" value="Sig_transdc_His_kin_Hpt_dom"/>
</dbReference>
<proteinExistence type="predicted"/>